<dbReference type="InterPro" id="IPR001650">
    <property type="entry name" value="Helicase_C-like"/>
</dbReference>
<dbReference type="PROSITE" id="PS51194">
    <property type="entry name" value="HELICASE_CTER"/>
    <property type="match status" value="1"/>
</dbReference>
<dbReference type="CDD" id="cd06223">
    <property type="entry name" value="PRTases_typeI"/>
    <property type="match status" value="1"/>
</dbReference>
<accession>A0A1I5USS5</accession>
<evidence type="ECO:0000256" key="3">
    <source>
        <dbReference type="ARBA" id="ARBA00022840"/>
    </source>
</evidence>
<dbReference type="InterPro" id="IPR027417">
    <property type="entry name" value="P-loop_NTPase"/>
</dbReference>
<dbReference type="Pfam" id="PF00271">
    <property type="entry name" value="Helicase_C"/>
    <property type="match status" value="1"/>
</dbReference>
<dbReference type="Gene3D" id="3.40.50.2020">
    <property type="match status" value="1"/>
</dbReference>
<dbReference type="Proteomes" id="UP000198727">
    <property type="component" value="Unassembled WGS sequence"/>
</dbReference>
<dbReference type="Pfam" id="PF00270">
    <property type="entry name" value="DEAD"/>
    <property type="match status" value="1"/>
</dbReference>
<evidence type="ECO:0000256" key="4">
    <source>
        <dbReference type="ARBA" id="ARBA00023125"/>
    </source>
</evidence>
<dbReference type="EC" id="5.6.2.4" evidence="7"/>
<dbReference type="InterPro" id="IPR011545">
    <property type="entry name" value="DEAD/DEAH_box_helicase_dom"/>
</dbReference>
<dbReference type="SUPFAM" id="SSF52540">
    <property type="entry name" value="P-loop containing nucleoside triphosphate hydrolases"/>
    <property type="match status" value="1"/>
</dbReference>
<evidence type="ECO:0000256" key="5">
    <source>
        <dbReference type="ARBA" id="ARBA00023235"/>
    </source>
</evidence>
<dbReference type="InterPro" id="IPR014001">
    <property type="entry name" value="Helicase_ATP-bd"/>
</dbReference>
<evidence type="ECO:0000256" key="9">
    <source>
        <dbReference type="ARBA" id="ARBA00044550"/>
    </source>
</evidence>
<evidence type="ECO:0000313" key="13">
    <source>
        <dbReference type="Proteomes" id="UP000198727"/>
    </source>
</evidence>
<keyword evidence="13" id="KW-1185">Reference proteome</keyword>
<comment type="similarity">
    <text evidence="1">Belongs to the helicase family. RecQ subfamily.</text>
</comment>
<reference evidence="13" key="1">
    <citation type="submission" date="2016-10" db="EMBL/GenBank/DDBJ databases">
        <authorList>
            <person name="Varghese N."/>
            <person name="Submissions S."/>
        </authorList>
    </citation>
    <scope>NUCLEOTIDE SEQUENCE [LARGE SCALE GENOMIC DNA]</scope>
    <source>
        <strain evidence="13">CGMCC 4.5579</strain>
    </source>
</reference>
<dbReference type="InterPro" id="IPR029057">
    <property type="entry name" value="PRTase-like"/>
</dbReference>
<organism evidence="12 13">
    <name type="scientific">Amycolatopsis arida</name>
    <dbReference type="NCBI Taxonomy" id="587909"/>
    <lineage>
        <taxon>Bacteria</taxon>
        <taxon>Bacillati</taxon>
        <taxon>Actinomycetota</taxon>
        <taxon>Actinomycetes</taxon>
        <taxon>Pseudonocardiales</taxon>
        <taxon>Pseudonocardiaceae</taxon>
        <taxon>Amycolatopsis</taxon>
    </lineage>
</organism>
<dbReference type="PROSITE" id="PS51192">
    <property type="entry name" value="HELICASE_ATP_BIND_1"/>
    <property type="match status" value="1"/>
</dbReference>
<evidence type="ECO:0000256" key="1">
    <source>
        <dbReference type="ARBA" id="ARBA00005446"/>
    </source>
</evidence>
<dbReference type="GO" id="GO:0005737">
    <property type="term" value="C:cytoplasm"/>
    <property type="evidence" value="ECO:0007669"/>
    <property type="project" value="TreeGrafter"/>
</dbReference>
<dbReference type="STRING" id="587909.SAMN05421810_104102"/>
<dbReference type="Gene3D" id="3.40.50.300">
    <property type="entry name" value="P-loop containing nucleotide triphosphate hydrolases"/>
    <property type="match status" value="2"/>
</dbReference>
<dbReference type="GO" id="GO:0006281">
    <property type="term" value="P:DNA repair"/>
    <property type="evidence" value="ECO:0007669"/>
    <property type="project" value="TreeGrafter"/>
</dbReference>
<dbReference type="InterPro" id="IPR000836">
    <property type="entry name" value="PRTase_dom"/>
</dbReference>
<dbReference type="EMBL" id="FOWW01000004">
    <property type="protein sequence ID" value="SFP98325.1"/>
    <property type="molecule type" value="Genomic_DNA"/>
</dbReference>
<evidence type="ECO:0000256" key="2">
    <source>
        <dbReference type="ARBA" id="ARBA00022741"/>
    </source>
</evidence>
<dbReference type="AlphaFoldDB" id="A0A1I5USS5"/>
<dbReference type="InterPro" id="IPR032284">
    <property type="entry name" value="RecQ_Zn-bd"/>
</dbReference>
<evidence type="ECO:0000259" key="10">
    <source>
        <dbReference type="PROSITE" id="PS51192"/>
    </source>
</evidence>
<feature type="domain" description="Helicase C-terminal" evidence="11">
    <location>
        <begin position="248"/>
        <end position="403"/>
    </location>
</feature>
<dbReference type="GO" id="GO:0030894">
    <property type="term" value="C:replisome"/>
    <property type="evidence" value="ECO:0007669"/>
    <property type="project" value="TreeGrafter"/>
</dbReference>
<dbReference type="Gene3D" id="1.10.10.10">
    <property type="entry name" value="Winged helix-like DNA-binding domain superfamily/Winged helix DNA-binding domain"/>
    <property type="match status" value="1"/>
</dbReference>
<dbReference type="SMART" id="SM00487">
    <property type="entry name" value="DEXDc"/>
    <property type="match status" value="1"/>
</dbReference>
<dbReference type="GO" id="GO:0003677">
    <property type="term" value="F:DNA binding"/>
    <property type="evidence" value="ECO:0007669"/>
    <property type="project" value="UniProtKB-KW"/>
</dbReference>
<dbReference type="GO" id="GO:0005524">
    <property type="term" value="F:ATP binding"/>
    <property type="evidence" value="ECO:0007669"/>
    <property type="project" value="UniProtKB-KW"/>
</dbReference>
<dbReference type="InterPro" id="IPR036388">
    <property type="entry name" value="WH-like_DNA-bd_sf"/>
</dbReference>
<gene>
    <name evidence="12" type="ORF">SAMN05421810_104102</name>
</gene>
<keyword evidence="12" id="KW-0378">Hydrolase</keyword>
<keyword evidence="2" id="KW-0547">Nucleotide-binding</keyword>
<dbReference type="Pfam" id="PF16124">
    <property type="entry name" value="RecQ_Zn_bind"/>
    <property type="match status" value="1"/>
</dbReference>
<comment type="catalytic activity">
    <reaction evidence="6">
        <text>Couples ATP hydrolysis with the unwinding of duplex DNA by translocating in the 3'-5' direction.</text>
        <dbReference type="EC" id="5.6.2.4"/>
    </reaction>
</comment>
<keyword evidence="12" id="KW-0347">Helicase</keyword>
<dbReference type="PANTHER" id="PTHR13710">
    <property type="entry name" value="DNA HELICASE RECQ FAMILY MEMBER"/>
    <property type="match status" value="1"/>
</dbReference>
<feature type="domain" description="Helicase ATP-binding" evidence="10">
    <location>
        <begin position="40"/>
        <end position="215"/>
    </location>
</feature>
<keyword evidence="5" id="KW-0413">Isomerase</keyword>
<evidence type="ECO:0000256" key="7">
    <source>
        <dbReference type="ARBA" id="ARBA00034808"/>
    </source>
</evidence>
<sequence>MNSTPTTALRTPLRQRAESLLTALAGDGAALREDQWTAIEALVEHRRRALVVQRTGWGKSAVYFVATALLRERGAGPTVIVSPLLALMRNQIAAAARAGIAATTMNSANVQEWEQVRVAIAAGEVDVLLVSPERLNNPDFRDAVLPELTASTGLLVVDEAHCISDWGHDFRPDYRRLRTLLGALPAGVPVLATTATANDRVVTDVADQLGVGSANPGTAALVLRGPLDRESLHLGVVRLPTAESRLAWLAEHLENLPGSGIVYTLTVAAAHDVTALLRERGYPVAAYTGKTDPADRIAAEDDLLANRVKALVATSALGMGFDKPDLGFVVHLGSPASPIAYYQQVGRAGRGVRRAEVLLLPGVEDQEIWRYFGSLAFPGERQVAQVLRTLAAADRPLSTAALEPRVELSRSRLEMVLKVLDVDGAVRRVRGGWVSTGQEWHYDGERYQRVRAARAAEQRAMLDYLDTEGCRMEFLLRQLDDPHAAPCGRCDNCTGRRWSAEVSAETSAGTAERLRRPGVEVAPRRQWPTAMATLDVPVSGRIPKGEQAEPGRALGRLTDIGWGTRLRELLGPEAADGPVPEPVFQACVQVLAAWDWPARPAAVVGIASHTRPTLVRDLAQRLAAIGRMPLLGAVEAHGPPPRGSNSAQRLADLWSRLRLPDALAAKVSGLDGPILLVDDVVDTGWTMTVATRLLRKGGAPVILPFALATTS</sequence>
<evidence type="ECO:0000313" key="12">
    <source>
        <dbReference type="EMBL" id="SFP98325.1"/>
    </source>
</evidence>
<keyword evidence="4" id="KW-0238">DNA-binding</keyword>
<dbReference type="GO" id="GO:0043590">
    <property type="term" value="C:bacterial nucleoid"/>
    <property type="evidence" value="ECO:0007669"/>
    <property type="project" value="TreeGrafter"/>
</dbReference>
<dbReference type="OrthoDB" id="9760034at2"/>
<protein>
    <recommendedName>
        <fullName evidence="8">ATP-dependent DNA helicase RecQ</fullName>
        <ecNumber evidence="7">5.6.2.4</ecNumber>
    </recommendedName>
    <alternativeName>
        <fullName evidence="9">DNA 3'-5' helicase RecQ</fullName>
    </alternativeName>
</protein>
<dbReference type="GO" id="GO:0009378">
    <property type="term" value="F:four-way junction helicase activity"/>
    <property type="evidence" value="ECO:0007669"/>
    <property type="project" value="TreeGrafter"/>
</dbReference>
<evidence type="ECO:0000256" key="8">
    <source>
        <dbReference type="ARBA" id="ARBA00044535"/>
    </source>
</evidence>
<dbReference type="SUPFAM" id="SSF53271">
    <property type="entry name" value="PRTase-like"/>
    <property type="match status" value="1"/>
</dbReference>
<dbReference type="GO" id="GO:0006310">
    <property type="term" value="P:DNA recombination"/>
    <property type="evidence" value="ECO:0007669"/>
    <property type="project" value="TreeGrafter"/>
</dbReference>
<dbReference type="PANTHER" id="PTHR13710:SF105">
    <property type="entry name" value="ATP-DEPENDENT DNA HELICASE Q1"/>
    <property type="match status" value="1"/>
</dbReference>
<keyword evidence="3" id="KW-0067">ATP-binding</keyword>
<dbReference type="GO" id="GO:0043138">
    <property type="term" value="F:3'-5' DNA helicase activity"/>
    <property type="evidence" value="ECO:0007669"/>
    <property type="project" value="UniProtKB-EC"/>
</dbReference>
<dbReference type="RefSeq" id="WP_092530498.1">
    <property type="nucleotide sequence ID" value="NZ_FOWW01000004.1"/>
</dbReference>
<proteinExistence type="inferred from homology"/>
<name>A0A1I5USS5_9PSEU</name>
<evidence type="ECO:0000256" key="6">
    <source>
        <dbReference type="ARBA" id="ARBA00034617"/>
    </source>
</evidence>
<evidence type="ECO:0000259" key="11">
    <source>
        <dbReference type="PROSITE" id="PS51194"/>
    </source>
</evidence>
<dbReference type="SMART" id="SM00490">
    <property type="entry name" value="HELICc"/>
    <property type="match status" value="1"/>
</dbReference>